<dbReference type="RefSeq" id="WP_386722767.1">
    <property type="nucleotide sequence ID" value="NZ_JBHRSZ010000007.1"/>
</dbReference>
<evidence type="ECO:0000256" key="1">
    <source>
        <dbReference type="SAM" id="SignalP"/>
    </source>
</evidence>
<keyword evidence="4" id="KW-1185">Reference proteome</keyword>
<dbReference type="Proteomes" id="UP001595476">
    <property type="component" value="Unassembled WGS sequence"/>
</dbReference>
<gene>
    <name evidence="3" type="ORF">ACFOEK_17535</name>
</gene>
<reference evidence="4" key="1">
    <citation type="journal article" date="2019" name="Int. J. Syst. Evol. Microbiol.">
        <title>The Global Catalogue of Microorganisms (GCM) 10K type strain sequencing project: providing services to taxonomists for standard genome sequencing and annotation.</title>
        <authorList>
            <consortium name="The Broad Institute Genomics Platform"/>
            <consortium name="The Broad Institute Genome Sequencing Center for Infectious Disease"/>
            <person name="Wu L."/>
            <person name="Ma J."/>
        </authorList>
    </citation>
    <scope>NUCLEOTIDE SEQUENCE [LARGE SCALE GENOMIC DNA]</scope>
    <source>
        <strain evidence="4">KCTC 52438</strain>
    </source>
</reference>
<sequence length="194" mass="21145">MKRTSTLISTGLFSLICLGMSSSVWPQEQDEKVVEQLTMEARSKVKAFASQLKSTLKQELKTNGSISAVKVCNLDAPAIADSVSTDGWQVSRTAFKVRNPSNKPDTWEKTVLADFDALLAQGAAPQAIEYAAVVDDQFRYMKAIPTGSVCLACHGSEINPELKQQIHTLYPEDQATGFSVGDLRGAFSLTRELN</sequence>
<organism evidence="3 4">
    <name type="scientific">Litoribrevibacter euphylliae</name>
    <dbReference type="NCBI Taxonomy" id="1834034"/>
    <lineage>
        <taxon>Bacteria</taxon>
        <taxon>Pseudomonadati</taxon>
        <taxon>Pseudomonadota</taxon>
        <taxon>Gammaproteobacteria</taxon>
        <taxon>Oceanospirillales</taxon>
        <taxon>Oceanospirillaceae</taxon>
        <taxon>Litoribrevibacter</taxon>
    </lineage>
</organism>
<evidence type="ECO:0000313" key="3">
    <source>
        <dbReference type="EMBL" id="MFC3152845.1"/>
    </source>
</evidence>
<dbReference type="EMBL" id="JBHRSZ010000007">
    <property type="protein sequence ID" value="MFC3152845.1"/>
    <property type="molecule type" value="Genomic_DNA"/>
</dbReference>
<feature type="signal peptide" evidence="1">
    <location>
        <begin position="1"/>
        <end position="26"/>
    </location>
</feature>
<comment type="caution">
    <text evidence="3">The sequence shown here is derived from an EMBL/GenBank/DDBJ whole genome shotgun (WGS) entry which is preliminary data.</text>
</comment>
<evidence type="ECO:0000259" key="2">
    <source>
        <dbReference type="Pfam" id="PF11845"/>
    </source>
</evidence>
<protein>
    <submittedName>
        <fullName evidence="3">DUF3365 domain-containing protein</fullName>
    </submittedName>
</protein>
<accession>A0ABV7HK58</accession>
<proteinExistence type="predicted"/>
<dbReference type="Pfam" id="PF11845">
    <property type="entry name" value="Tll0287-like"/>
    <property type="match status" value="1"/>
</dbReference>
<evidence type="ECO:0000313" key="4">
    <source>
        <dbReference type="Proteomes" id="UP001595476"/>
    </source>
</evidence>
<keyword evidence="1" id="KW-0732">Signal</keyword>
<name>A0ABV7HK58_9GAMM</name>
<dbReference type="InterPro" id="IPR021796">
    <property type="entry name" value="Tll0287-like_dom"/>
</dbReference>
<feature type="chain" id="PRO_5046241079" evidence="1">
    <location>
        <begin position="27"/>
        <end position="194"/>
    </location>
</feature>
<feature type="domain" description="Tll0287-like" evidence="2">
    <location>
        <begin position="36"/>
        <end position="189"/>
    </location>
</feature>